<dbReference type="GO" id="GO:0097431">
    <property type="term" value="C:mitotic spindle pole"/>
    <property type="evidence" value="ECO:0007669"/>
    <property type="project" value="TreeGrafter"/>
</dbReference>
<reference evidence="2" key="3">
    <citation type="submission" date="2025-09" db="UniProtKB">
        <authorList>
            <consortium name="Ensembl"/>
        </authorList>
    </citation>
    <scope>IDENTIFICATION</scope>
    <source>
        <strain evidence="2">Guanapo</strain>
    </source>
</reference>
<reference evidence="2" key="2">
    <citation type="submission" date="2025-08" db="UniProtKB">
        <authorList>
            <consortium name="Ensembl"/>
        </authorList>
    </citation>
    <scope>IDENTIFICATION</scope>
    <source>
        <strain evidence="2">Guanapo</strain>
    </source>
</reference>
<dbReference type="GO" id="GO:0008017">
    <property type="term" value="F:microtubule binding"/>
    <property type="evidence" value="ECO:0007669"/>
    <property type="project" value="InterPro"/>
</dbReference>
<keyword evidence="3" id="KW-1185">Reference proteome</keyword>
<protein>
    <submittedName>
        <fullName evidence="2">Microtubule associated protein 10</fullName>
    </submittedName>
</protein>
<dbReference type="PANTHER" id="PTHR21831">
    <property type="entry name" value="MICROTUBULE-ASSOCIATED PROTEIN 10"/>
    <property type="match status" value="1"/>
</dbReference>
<dbReference type="GeneTree" id="ENSGT00390000008459"/>
<feature type="compositionally biased region" description="Polar residues" evidence="1">
    <location>
        <begin position="634"/>
        <end position="645"/>
    </location>
</feature>
<feature type="compositionally biased region" description="Acidic residues" evidence="1">
    <location>
        <begin position="612"/>
        <end position="623"/>
    </location>
</feature>
<dbReference type="GO" id="GO:0005881">
    <property type="term" value="C:cytoplasmic microtubule"/>
    <property type="evidence" value="ECO:0007669"/>
    <property type="project" value="TreeGrafter"/>
</dbReference>
<dbReference type="GO" id="GO:0030496">
    <property type="term" value="C:midbody"/>
    <property type="evidence" value="ECO:0007669"/>
    <property type="project" value="TreeGrafter"/>
</dbReference>
<feature type="compositionally biased region" description="Basic and acidic residues" evidence="1">
    <location>
        <begin position="574"/>
        <end position="590"/>
    </location>
</feature>
<organism evidence="2 3">
    <name type="scientific">Poecilia reticulata</name>
    <name type="common">Guppy</name>
    <name type="synonym">Acanthophacelus reticulatus</name>
    <dbReference type="NCBI Taxonomy" id="8081"/>
    <lineage>
        <taxon>Eukaryota</taxon>
        <taxon>Metazoa</taxon>
        <taxon>Chordata</taxon>
        <taxon>Craniata</taxon>
        <taxon>Vertebrata</taxon>
        <taxon>Euteleostomi</taxon>
        <taxon>Actinopterygii</taxon>
        <taxon>Neopterygii</taxon>
        <taxon>Teleostei</taxon>
        <taxon>Neoteleostei</taxon>
        <taxon>Acanthomorphata</taxon>
        <taxon>Ovalentaria</taxon>
        <taxon>Atherinomorphae</taxon>
        <taxon>Cyprinodontiformes</taxon>
        <taxon>Poeciliidae</taxon>
        <taxon>Poeciliinae</taxon>
        <taxon>Poecilia</taxon>
    </lineage>
</organism>
<name>A0A3P9NSF0_POERE</name>
<dbReference type="GO" id="GO:0051256">
    <property type="term" value="P:mitotic spindle midzone assembly"/>
    <property type="evidence" value="ECO:0007669"/>
    <property type="project" value="TreeGrafter"/>
</dbReference>
<dbReference type="Pfam" id="PF14924">
    <property type="entry name" value="MAP10_N"/>
    <property type="match status" value="1"/>
</dbReference>
<feature type="compositionally biased region" description="Low complexity" evidence="1">
    <location>
        <begin position="682"/>
        <end position="691"/>
    </location>
</feature>
<accession>A0A3P9NSF0</accession>
<dbReference type="InterPro" id="IPR039302">
    <property type="entry name" value="MAP10"/>
</dbReference>
<evidence type="ECO:0000313" key="3">
    <source>
        <dbReference type="Proteomes" id="UP000242638"/>
    </source>
</evidence>
<dbReference type="Ensembl" id="ENSPRET00000012637.1">
    <property type="protein sequence ID" value="ENSPREP00000012504.1"/>
    <property type="gene ID" value="ENSPREG00000008495.1"/>
</dbReference>
<evidence type="ECO:0000256" key="1">
    <source>
        <dbReference type="SAM" id="MobiDB-lite"/>
    </source>
</evidence>
<dbReference type="Bgee" id="ENSPREG00000008495">
    <property type="expression patterns" value="Expressed in head"/>
</dbReference>
<feature type="region of interest" description="Disordered" evidence="1">
    <location>
        <begin position="536"/>
        <end position="759"/>
    </location>
</feature>
<feature type="region of interest" description="Disordered" evidence="1">
    <location>
        <begin position="456"/>
        <end position="483"/>
    </location>
</feature>
<dbReference type="GO" id="GO:0031122">
    <property type="term" value="P:cytoplasmic microtubule organization"/>
    <property type="evidence" value="ECO:0007669"/>
    <property type="project" value="TreeGrafter"/>
</dbReference>
<evidence type="ECO:0000313" key="2">
    <source>
        <dbReference type="Ensembl" id="ENSPREP00000012504.1"/>
    </source>
</evidence>
<proteinExistence type="predicted"/>
<sequence>MASFFMMSLDNPETLFSLELLVDYIRLEKLCKVPDRIALGVRLLDFPTLLIYQHRSKSTGSNQSARKQPDGQREFAFNRGKCCFFKMNLDSLHVHLSATPLYAMVLDVSEESSPRLVGSSLISLAETMDRIKLLSSPSAHTGKGVVAVRSLSGEKIGAISLSYKLLCLGASLLPHITEGRGHERTSTPGGQDQEHFKEKMKSGSMCSPTGNKSEFSIHSNDAGNSKILLDDYKEFYCAEGQTNNTIEEDLAAFCPPHLYYRNTAQAKSGNENLDYRLLNLDTEAFTLEDSICEHEDHKKKVEGSVYKAVHQKMSRATKTPSHQETSDNTHILREALQQLPLLNALAAELSQLTVRPSPDRITRPVTDDHRNSSRTQTLYKATNLSDISLNPLPPPRNCSTPIVYPVKRTDNQIETLKSRKTQRKKLTYGTTKTFNLRLKQISPLKVNNRECVELRKSGTQSRMAKEKEKSNPKTIKSKKRGHLYRRSNLDENIETVIQSLIVDSALGETVTLKAKTQQGAQDGRAQGDSEDFHPLKELKCIPSPSPSVHSDSAPLGKDKNKHHRELDQSDSQSDWDKFRLSVPDLIERQSSRSNSPESLFSECSNNKNDANYADDFDSLESSDESSRANAAKSPVSSDSCISNPRSEGFQKRPDLHPVPVKALKSPHQVLMGTHTIQPRTRSSALSFSSDADSCDVERPSSSQTVCSRNQANASDKMEQSSCAESVSVSRSEKKNSPRDRSHIGSFSTQSISSFEAQEVEELEDEVGSLDFRKEYQHISELVASKLPGYTM</sequence>
<reference evidence="3" key="1">
    <citation type="submission" date="2013-11" db="EMBL/GenBank/DDBJ databases">
        <title>The genomic landscape of the Guanapo guppy.</title>
        <authorList>
            <person name="Kuenstner A."/>
            <person name="Dreyer C."/>
        </authorList>
    </citation>
    <scope>NUCLEOTIDE SEQUENCE</scope>
    <source>
        <strain evidence="3">Guanapo</strain>
    </source>
</reference>
<dbReference type="GO" id="GO:1990023">
    <property type="term" value="C:mitotic spindle midzone"/>
    <property type="evidence" value="ECO:0007669"/>
    <property type="project" value="TreeGrafter"/>
</dbReference>
<feature type="compositionally biased region" description="Polar residues" evidence="1">
    <location>
        <begin position="699"/>
        <end position="713"/>
    </location>
</feature>
<dbReference type="GO" id="GO:0005813">
    <property type="term" value="C:centrosome"/>
    <property type="evidence" value="ECO:0007669"/>
    <property type="project" value="TreeGrafter"/>
</dbReference>
<dbReference type="OMA" id="AVHQKMS"/>
<feature type="compositionally biased region" description="Polar residues" evidence="1">
    <location>
        <begin position="591"/>
        <end position="609"/>
    </location>
</feature>
<dbReference type="AlphaFoldDB" id="A0A3P9NSF0"/>
<feature type="compositionally biased region" description="Basic and acidic residues" evidence="1">
    <location>
        <begin position="730"/>
        <end position="742"/>
    </location>
</feature>
<dbReference type="GO" id="GO:0032467">
    <property type="term" value="P:positive regulation of cytokinesis"/>
    <property type="evidence" value="ECO:0007669"/>
    <property type="project" value="TreeGrafter"/>
</dbReference>
<dbReference type="PANTHER" id="PTHR21831:SF2">
    <property type="entry name" value="MICROTUBULE-ASSOCIATED PROTEIN 10"/>
    <property type="match status" value="1"/>
</dbReference>
<feature type="compositionally biased region" description="Low complexity" evidence="1">
    <location>
        <begin position="720"/>
        <end position="729"/>
    </location>
</feature>
<dbReference type="Proteomes" id="UP000242638">
    <property type="component" value="Unassembled WGS sequence"/>
</dbReference>
<feature type="compositionally biased region" description="Polar residues" evidence="1">
    <location>
        <begin position="744"/>
        <end position="754"/>
    </location>
</feature>